<dbReference type="FunFam" id="3.40.605.10:FF:000026">
    <property type="entry name" value="Aldehyde dehydrogenase, putative"/>
    <property type="match status" value="1"/>
</dbReference>
<dbReference type="InterPro" id="IPR016163">
    <property type="entry name" value="Ald_DH_C"/>
</dbReference>
<keyword evidence="5" id="KW-1185">Reference proteome</keyword>
<dbReference type="Proteomes" id="UP000319756">
    <property type="component" value="Chromosome"/>
</dbReference>
<evidence type="ECO:0000256" key="2">
    <source>
        <dbReference type="ARBA" id="ARBA00023002"/>
    </source>
</evidence>
<keyword evidence="2" id="KW-0560">Oxidoreductase</keyword>
<dbReference type="OrthoDB" id="2936013at2"/>
<dbReference type="EMBL" id="CP035485">
    <property type="protein sequence ID" value="QDI92899.1"/>
    <property type="molecule type" value="Genomic_DNA"/>
</dbReference>
<accession>A0A514LM01</accession>
<evidence type="ECO:0000313" key="4">
    <source>
        <dbReference type="EMBL" id="QDI92899.1"/>
    </source>
</evidence>
<feature type="domain" description="Aldehyde dehydrogenase" evidence="3">
    <location>
        <begin position="5"/>
        <end position="150"/>
    </location>
</feature>
<name>A0A514LM01_9BACI</name>
<evidence type="ECO:0000259" key="3">
    <source>
        <dbReference type="Pfam" id="PF00171"/>
    </source>
</evidence>
<dbReference type="Gene3D" id="3.40.309.10">
    <property type="entry name" value="Aldehyde Dehydrogenase, Chain A, domain 2"/>
    <property type="match status" value="1"/>
</dbReference>
<comment type="similarity">
    <text evidence="1">Belongs to the aldehyde dehydrogenase family.</text>
</comment>
<dbReference type="SUPFAM" id="SSF53720">
    <property type="entry name" value="ALDH-like"/>
    <property type="match status" value="1"/>
</dbReference>
<dbReference type="AlphaFoldDB" id="A0A514LM01"/>
<dbReference type="KEGG" id="sale:EPH95_18405"/>
<dbReference type="InterPro" id="IPR016161">
    <property type="entry name" value="Ald_DH/histidinol_DH"/>
</dbReference>
<evidence type="ECO:0000256" key="1">
    <source>
        <dbReference type="ARBA" id="ARBA00009986"/>
    </source>
</evidence>
<reference evidence="5" key="1">
    <citation type="submission" date="2019-01" db="EMBL/GenBank/DDBJ databases">
        <title>Genomic analysis of Salicibibacter sp. NKC3-5.</title>
        <authorList>
            <person name="Oh Y.J."/>
        </authorList>
    </citation>
    <scope>NUCLEOTIDE SEQUENCE [LARGE SCALE GENOMIC DNA]</scope>
    <source>
        <strain evidence="5">NKC3-5</strain>
    </source>
</reference>
<proteinExistence type="inferred from homology"/>
<protein>
    <submittedName>
        <fullName evidence="4">Aldehyde dehydrogenase family protein</fullName>
    </submittedName>
</protein>
<dbReference type="PANTHER" id="PTHR43353:SF5">
    <property type="entry name" value="SUCCINATE-SEMIALDEHYDE DEHYDROGENASE, MITOCHONDRIAL"/>
    <property type="match status" value="1"/>
</dbReference>
<sequence length="154" mass="16511">MKISLPKCEKVQSHVDDAIVKGGHVLAGGNSFEKNRGQYFEPTIVTEASDDMLCMNEETFGPVAPVASFQTEEEVIERANNSPFGLAAYVFSENIGKAVRVSEALEYGIVGVNDGLPSVPQAPFGGMKESGLGREGGQHGIEEYLEVKYISLGV</sequence>
<organism evidence="4 5">
    <name type="scientific">Salicibibacter halophilus</name>
    <dbReference type="NCBI Taxonomy" id="2502791"/>
    <lineage>
        <taxon>Bacteria</taxon>
        <taxon>Bacillati</taxon>
        <taxon>Bacillota</taxon>
        <taxon>Bacilli</taxon>
        <taxon>Bacillales</taxon>
        <taxon>Bacillaceae</taxon>
        <taxon>Salicibibacter</taxon>
    </lineage>
</organism>
<dbReference type="InterPro" id="IPR050740">
    <property type="entry name" value="Aldehyde_DH_Superfamily"/>
</dbReference>
<dbReference type="Gene3D" id="3.40.605.10">
    <property type="entry name" value="Aldehyde Dehydrogenase, Chain A, domain 1"/>
    <property type="match status" value="1"/>
</dbReference>
<dbReference type="PANTHER" id="PTHR43353">
    <property type="entry name" value="SUCCINATE-SEMIALDEHYDE DEHYDROGENASE, MITOCHONDRIAL"/>
    <property type="match status" value="1"/>
</dbReference>
<dbReference type="InterPro" id="IPR015590">
    <property type="entry name" value="Aldehyde_DH_dom"/>
</dbReference>
<dbReference type="GO" id="GO:0004777">
    <property type="term" value="F:succinate-semialdehyde dehydrogenase (NAD+) activity"/>
    <property type="evidence" value="ECO:0007669"/>
    <property type="project" value="TreeGrafter"/>
</dbReference>
<dbReference type="GO" id="GO:0009450">
    <property type="term" value="P:gamma-aminobutyric acid catabolic process"/>
    <property type="evidence" value="ECO:0007669"/>
    <property type="project" value="TreeGrafter"/>
</dbReference>
<evidence type="ECO:0000313" key="5">
    <source>
        <dbReference type="Proteomes" id="UP000319756"/>
    </source>
</evidence>
<dbReference type="Pfam" id="PF00171">
    <property type="entry name" value="Aldedh"/>
    <property type="match status" value="1"/>
</dbReference>
<gene>
    <name evidence="4" type="ORF">EPH95_18405</name>
</gene>
<dbReference type="InterPro" id="IPR016162">
    <property type="entry name" value="Ald_DH_N"/>
</dbReference>